<dbReference type="eggNOG" id="ENOG503095K">
    <property type="taxonomic scope" value="Bacteria"/>
</dbReference>
<proteinExistence type="predicted"/>
<organism evidence="1 2">
    <name type="scientific">Streptococcus mitis SK597</name>
    <dbReference type="NCBI Taxonomy" id="585204"/>
    <lineage>
        <taxon>Bacteria</taxon>
        <taxon>Bacillati</taxon>
        <taxon>Bacillota</taxon>
        <taxon>Bacilli</taxon>
        <taxon>Lactobacillales</taxon>
        <taxon>Streptococcaceae</taxon>
        <taxon>Streptococcus</taxon>
        <taxon>Streptococcus mitis group</taxon>
    </lineage>
</organism>
<name>E1LUE7_STRMT</name>
<sequence length="72" mass="8532">MENMTNHLLLVQIRVNGYLLDFASIEGQRQKHYRLKNLPQTVEFTVDDVEEDVDLTLPENRSYQEADFFDTQ</sequence>
<comment type="caution">
    <text evidence="1">The sequence shown here is derived from an EMBL/GenBank/DDBJ whole genome shotgun (WGS) entry which is preliminary data.</text>
</comment>
<dbReference type="AlphaFoldDB" id="E1LUE7"/>
<evidence type="ECO:0000313" key="1">
    <source>
        <dbReference type="EMBL" id="EFN99896.1"/>
    </source>
</evidence>
<dbReference type="Proteomes" id="UP000003316">
    <property type="component" value="Unassembled WGS sequence"/>
</dbReference>
<reference evidence="1 2" key="1">
    <citation type="submission" date="2010-09" db="EMBL/GenBank/DDBJ databases">
        <authorList>
            <person name="Daugherty S.C."/>
            <person name="Tallon L.J."/>
            <person name="Jones K.M."/>
            <person name="Liu X."/>
            <person name="Kilian M."/>
            <person name="Tettelin H."/>
        </authorList>
    </citation>
    <scope>NUCLEOTIDE SEQUENCE [LARGE SCALE GENOMIC DNA]</scope>
    <source>
        <strain evidence="1 2">SK597</strain>
    </source>
</reference>
<protein>
    <submittedName>
        <fullName evidence="1">Uncharacterized protein</fullName>
    </submittedName>
</protein>
<evidence type="ECO:0000313" key="2">
    <source>
        <dbReference type="Proteomes" id="UP000003316"/>
    </source>
</evidence>
<accession>E1LUE7</accession>
<dbReference type="EMBL" id="AEDV01000084">
    <property type="protein sequence ID" value="EFN99896.1"/>
    <property type="molecule type" value="Genomic_DNA"/>
</dbReference>
<gene>
    <name evidence="1" type="ORF">SMSK597_1592</name>
</gene>